<dbReference type="PANTHER" id="PTHR30040">
    <property type="entry name" value="THIAMINE BIOSYNTHESIS LIPOPROTEIN APBE"/>
    <property type="match status" value="1"/>
</dbReference>
<evidence type="ECO:0000256" key="3">
    <source>
        <dbReference type="ARBA" id="ARBA00016337"/>
    </source>
</evidence>
<evidence type="ECO:0000256" key="1">
    <source>
        <dbReference type="ARBA" id="ARBA00001946"/>
    </source>
</evidence>
<comment type="caution">
    <text evidence="11">The sequence shown here is derived from an EMBL/GenBank/DDBJ whole genome shotgun (WGS) entry which is preliminary data.</text>
</comment>
<evidence type="ECO:0000256" key="10">
    <source>
        <dbReference type="ARBA" id="ARBA00048540"/>
    </source>
</evidence>
<keyword evidence="6" id="KW-0479">Metal-binding</keyword>
<reference evidence="11" key="1">
    <citation type="journal article" date="2015" name="Nature">
        <title>Complex archaea that bridge the gap between prokaryotes and eukaryotes.</title>
        <authorList>
            <person name="Spang A."/>
            <person name="Saw J.H."/>
            <person name="Jorgensen S.L."/>
            <person name="Zaremba-Niedzwiedzka K."/>
            <person name="Martijn J."/>
            <person name="Lind A.E."/>
            <person name="van Eijk R."/>
            <person name="Schleper C."/>
            <person name="Guy L."/>
            <person name="Ettema T.J."/>
        </authorList>
    </citation>
    <scope>NUCLEOTIDE SEQUENCE</scope>
</reference>
<evidence type="ECO:0000256" key="7">
    <source>
        <dbReference type="ARBA" id="ARBA00022827"/>
    </source>
</evidence>
<dbReference type="SUPFAM" id="SSF143631">
    <property type="entry name" value="ApbE-like"/>
    <property type="match status" value="1"/>
</dbReference>
<keyword evidence="4" id="KW-0285">Flavoprotein</keyword>
<gene>
    <name evidence="11" type="ORF">LCGC14_0519010</name>
</gene>
<evidence type="ECO:0000256" key="2">
    <source>
        <dbReference type="ARBA" id="ARBA00011955"/>
    </source>
</evidence>
<dbReference type="PIRSF" id="PIRSF006268">
    <property type="entry name" value="ApbE"/>
    <property type="match status" value="1"/>
</dbReference>
<evidence type="ECO:0000313" key="11">
    <source>
        <dbReference type="EMBL" id="KKN61742.1"/>
    </source>
</evidence>
<evidence type="ECO:0000256" key="5">
    <source>
        <dbReference type="ARBA" id="ARBA00022679"/>
    </source>
</evidence>
<sequence length="310" mass="33346">MRPYLTRRRFMTICAAAALPRQALAEAPVTRWRGAALGAEASMTLIGIGGYAADEIFAATQAEIDRLEGIFSLYRAGSALARLNLEGRLDTPPAELVELLALSDSLHRVTGGAFDPTIQPLWQLHALAAQEQRRLEAEEIAEARKRTGWVHLRHSPDAVGFRRDGMALTLNGIAQGYIADRVAALVRARGLTDILIDMGEIAALGRRPDRTPWRAAIATPDGEIVGEVPLGDRALATSAPLGTQLDKAGRVGHILDPRTGRVEARWRLVCVAADSAALADGLSTGFCLMPRHAIETVLQAHPNVSLEAIL</sequence>
<dbReference type="Pfam" id="PF02424">
    <property type="entry name" value="ApbE"/>
    <property type="match status" value="1"/>
</dbReference>
<keyword evidence="7" id="KW-0274">FAD</keyword>
<dbReference type="InterPro" id="IPR024932">
    <property type="entry name" value="ApbE"/>
</dbReference>
<dbReference type="EMBL" id="LAZR01000648">
    <property type="protein sequence ID" value="KKN61742.1"/>
    <property type="molecule type" value="Genomic_DNA"/>
</dbReference>
<keyword evidence="8" id="KW-0460">Magnesium</keyword>
<proteinExistence type="predicted"/>
<accession>A0A0F9SHG3</accession>
<dbReference type="PANTHER" id="PTHR30040:SF2">
    <property type="entry name" value="FAD:PROTEIN FMN TRANSFERASE"/>
    <property type="match status" value="1"/>
</dbReference>
<comment type="catalytic activity">
    <reaction evidence="10">
        <text>L-threonyl-[protein] + FAD = FMN-L-threonyl-[protein] + AMP + H(+)</text>
        <dbReference type="Rhea" id="RHEA:36847"/>
        <dbReference type="Rhea" id="RHEA-COMP:11060"/>
        <dbReference type="Rhea" id="RHEA-COMP:11061"/>
        <dbReference type="ChEBI" id="CHEBI:15378"/>
        <dbReference type="ChEBI" id="CHEBI:30013"/>
        <dbReference type="ChEBI" id="CHEBI:57692"/>
        <dbReference type="ChEBI" id="CHEBI:74257"/>
        <dbReference type="ChEBI" id="CHEBI:456215"/>
        <dbReference type="EC" id="2.7.1.180"/>
    </reaction>
</comment>
<evidence type="ECO:0000256" key="8">
    <source>
        <dbReference type="ARBA" id="ARBA00022842"/>
    </source>
</evidence>
<evidence type="ECO:0000256" key="4">
    <source>
        <dbReference type="ARBA" id="ARBA00022630"/>
    </source>
</evidence>
<dbReference type="GO" id="GO:0046872">
    <property type="term" value="F:metal ion binding"/>
    <property type="evidence" value="ECO:0007669"/>
    <property type="project" value="UniProtKB-KW"/>
</dbReference>
<evidence type="ECO:0000256" key="6">
    <source>
        <dbReference type="ARBA" id="ARBA00022723"/>
    </source>
</evidence>
<dbReference type="Gene3D" id="3.10.520.10">
    <property type="entry name" value="ApbE-like domains"/>
    <property type="match status" value="1"/>
</dbReference>
<name>A0A0F9SHG3_9ZZZZ</name>
<organism evidence="11">
    <name type="scientific">marine sediment metagenome</name>
    <dbReference type="NCBI Taxonomy" id="412755"/>
    <lineage>
        <taxon>unclassified sequences</taxon>
        <taxon>metagenomes</taxon>
        <taxon>ecological metagenomes</taxon>
    </lineage>
</organism>
<dbReference type="AlphaFoldDB" id="A0A0F9SHG3"/>
<keyword evidence="5" id="KW-0808">Transferase</keyword>
<evidence type="ECO:0000256" key="9">
    <source>
        <dbReference type="ARBA" id="ARBA00031306"/>
    </source>
</evidence>
<dbReference type="GO" id="GO:0016740">
    <property type="term" value="F:transferase activity"/>
    <property type="evidence" value="ECO:0007669"/>
    <property type="project" value="UniProtKB-KW"/>
</dbReference>
<dbReference type="EC" id="2.7.1.180" evidence="2"/>
<dbReference type="InterPro" id="IPR003374">
    <property type="entry name" value="ApbE-like_sf"/>
</dbReference>
<comment type="cofactor">
    <cofactor evidence="1">
        <name>Mg(2+)</name>
        <dbReference type="ChEBI" id="CHEBI:18420"/>
    </cofactor>
</comment>
<protein>
    <recommendedName>
        <fullName evidence="3">FAD:protein FMN transferase</fullName>
        <ecNumber evidence="2">2.7.1.180</ecNumber>
    </recommendedName>
    <alternativeName>
        <fullName evidence="9">Flavin transferase</fullName>
    </alternativeName>
</protein>